<sequence length="261" mass="28863">MDIKTGRYTISCVDYSTSPPVSRPLGLSQTGDRTAVVILPAGTPVPTNAYAIHLLMRCVIWLAGCIVGDPKEGHGKVFKAWCIRASEFERKRNAFVVSVSVIHRLKLAIPPWMTYSSWYNSRHNLFVRMESAAYAFVEHVTVDDVPDYIWTLPLQLCPSILVPPSEPAPSKAIPRARVRVLPVSMPQLVPLKTIPSSYDSAVPVPVLVIMSIEYLSLYGCSWEFPWPVPVLVPVRVLVIIHAHAPIPVPIPVPACRCPLQG</sequence>
<name>A0A167WWP8_9AGAM</name>
<gene>
    <name evidence="1" type="ORF">FIBSPDRAFT_939966</name>
</gene>
<protein>
    <submittedName>
        <fullName evidence="1">Uncharacterized protein</fullName>
    </submittedName>
</protein>
<dbReference type="OrthoDB" id="3306141at2759"/>
<evidence type="ECO:0000313" key="2">
    <source>
        <dbReference type="Proteomes" id="UP000076532"/>
    </source>
</evidence>
<proteinExistence type="predicted"/>
<dbReference type="Proteomes" id="UP000076532">
    <property type="component" value="Unassembled WGS sequence"/>
</dbReference>
<organism evidence="1 2">
    <name type="scientific">Athelia psychrophila</name>
    <dbReference type="NCBI Taxonomy" id="1759441"/>
    <lineage>
        <taxon>Eukaryota</taxon>
        <taxon>Fungi</taxon>
        <taxon>Dikarya</taxon>
        <taxon>Basidiomycota</taxon>
        <taxon>Agaricomycotina</taxon>
        <taxon>Agaricomycetes</taxon>
        <taxon>Agaricomycetidae</taxon>
        <taxon>Atheliales</taxon>
        <taxon>Atheliaceae</taxon>
        <taxon>Athelia</taxon>
    </lineage>
</organism>
<reference evidence="1 2" key="1">
    <citation type="journal article" date="2016" name="Mol. Biol. Evol.">
        <title>Comparative Genomics of Early-Diverging Mushroom-Forming Fungi Provides Insights into the Origins of Lignocellulose Decay Capabilities.</title>
        <authorList>
            <person name="Nagy L.G."/>
            <person name="Riley R."/>
            <person name="Tritt A."/>
            <person name="Adam C."/>
            <person name="Daum C."/>
            <person name="Floudas D."/>
            <person name="Sun H."/>
            <person name="Yadav J.S."/>
            <person name="Pangilinan J."/>
            <person name="Larsson K.H."/>
            <person name="Matsuura K."/>
            <person name="Barry K."/>
            <person name="Labutti K."/>
            <person name="Kuo R."/>
            <person name="Ohm R.A."/>
            <person name="Bhattacharya S.S."/>
            <person name="Shirouzu T."/>
            <person name="Yoshinaga Y."/>
            <person name="Martin F.M."/>
            <person name="Grigoriev I.V."/>
            <person name="Hibbett D.S."/>
        </authorList>
    </citation>
    <scope>NUCLEOTIDE SEQUENCE [LARGE SCALE GENOMIC DNA]</scope>
    <source>
        <strain evidence="1 2">CBS 109695</strain>
    </source>
</reference>
<keyword evidence="2" id="KW-1185">Reference proteome</keyword>
<accession>A0A167WWP8</accession>
<evidence type="ECO:0000313" key="1">
    <source>
        <dbReference type="EMBL" id="KZP06570.1"/>
    </source>
</evidence>
<dbReference type="AlphaFoldDB" id="A0A167WWP8"/>
<dbReference type="EMBL" id="KV417782">
    <property type="protein sequence ID" value="KZP06570.1"/>
    <property type="molecule type" value="Genomic_DNA"/>
</dbReference>